<feature type="chain" id="PRO_5042996559" description="Apple domain-containing protein" evidence="1">
    <location>
        <begin position="20"/>
        <end position="100"/>
    </location>
</feature>
<evidence type="ECO:0000313" key="3">
    <source>
        <dbReference type="EMBL" id="KAK7097837.1"/>
    </source>
</evidence>
<name>A0AAN9B2Q5_9CAEN</name>
<keyword evidence="1" id="KW-0732">Signal</keyword>
<reference evidence="3 4" key="1">
    <citation type="submission" date="2024-02" db="EMBL/GenBank/DDBJ databases">
        <title>Chromosome-scale genome assembly of the rough periwinkle Littorina saxatilis.</title>
        <authorList>
            <person name="De Jode A."/>
            <person name="Faria R."/>
            <person name="Formenti G."/>
            <person name="Sims Y."/>
            <person name="Smith T.P."/>
            <person name="Tracey A."/>
            <person name="Wood J.M.D."/>
            <person name="Zagrodzka Z.B."/>
            <person name="Johannesson K."/>
            <person name="Butlin R.K."/>
            <person name="Leder E.H."/>
        </authorList>
    </citation>
    <scope>NUCLEOTIDE SEQUENCE [LARGE SCALE GENOMIC DNA]</scope>
    <source>
        <strain evidence="3">Snail1</strain>
        <tissue evidence="3">Muscle</tissue>
    </source>
</reference>
<evidence type="ECO:0000259" key="2">
    <source>
        <dbReference type="Pfam" id="PF00024"/>
    </source>
</evidence>
<evidence type="ECO:0000313" key="4">
    <source>
        <dbReference type="Proteomes" id="UP001374579"/>
    </source>
</evidence>
<dbReference type="Gene3D" id="3.50.4.10">
    <property type="entry name" value="Hepatocyte Growth Factor"/>
    <property type="match status" value="1"/>
</dbReference>
<dbReference type="EMBL" id="JBAMIC010000013">
    <property type="protein sequence ID" value="KAK7097837.1"/>
    <property type="molecule type" value="Genomic_DNA"/>
</dbReference>
<dbReference type="Pfam" id="PF00024">
    <property type="entry name" value="PAN_1"/>
    <property type="match status" value="1"/>
</dbReference>
<sequence>MSLLHLVFLCFGICFAATAESSKFYSWRLDSSRNVTAYQKITSALSAISCVGKCTGHSQCDSCAYDRESGTCYLQVQTASDSVGGSLQVFTGDVWFGTVL</sequence>
<keyword evidence="4" id="KW-1185">Reference proteome</keyword>
<protein>
    <recommendedName>
        <fullName evidence="2">Apple domain-containing protein</fullName>
    </recommendedName>
</protein>
<dbReference type="InterPro" id="IPR003609">
    <property type="entry name" value="Pan_app"/>
</dbReference>
<accession>A0AAN9B2Q5</accession>
<dbReference type="AlphaFoldDB" id="A0AAN9B2Q5"/>
<gene>
    <name evidence="3" type="ORF">V1264_004758</name>
</gene>
<feature type="signal peptide" evidence="1">
    <location>
        <begin position="1"/>
        <end position="19"/>
    </location>
</feature>
<feature type="domain" description="Apple" evidence="2">
    <location>
        <begin position="38"/>
        <end position="81"/>
    </location>
</feature>
<organism evidence="3 4">
    <name type="scientific">Littorina saxatilis</name>
    <dbReference type="NCBI Taxonomy" id="31220"/>
    <lineage>
        <taxon>Eukaryota</taxon>
        <taxon>Metazoa</taxon>
        <taxon>Spiralia</taxon>
        <taxon>Lophotrochozoa</taxon>
        <taxon>Mollusca</taxon>
        <taxon>Gastropoda</taxon>
        <taxon>Caenogastropoda</taxon>
        <taxon>Littorinimorpha</taxon>
        <taxon>Littorinoidea</taxon>
        <taxon>Littorinidae</taxon>
        <taxon>Littorina</taxon>
    </lineage>
</organism>
<dbReference type="Proteomes" id="UP001374579">
    <property type="component" value="Unassembled WGS sequence"/>
</dbReference>
<comment type="caution">
    <text evidence="3">The sequence shown here is derived from an EMBL/GenBank/DDBJ whole genome shotgun (WGS) entry which is preliminary data.</text>
</comment>
<evidence type="ECO:0000256" key="1">
    <source>
        <dbReference type="SAM" id="SignalP"/>
    </source>
</evidence>
<proteinExistence type="predicted"/>